<gene>
    <name evidence="2" type="ORF">QK289_09170</name>
</gene>
<accession>A0ABT6R2L6</accession>
<evidence type="ECO:0000313" key="3">
    <source>
        <dbReference type="Proteomes" id="UP001243286"/>
    </source>
</evidence>
<feature type="transmembrane region" description="Helical" evidence="1">
    <location>
        <begin position="68"/>
        <end position="90"/>
    </location>
</feature>
<keyword evidence="1" id="KW-1133">Transmembrane helix</keyword>
<keyword evidence="1" id="KW-0812">Transmembrane</keyword>
<feature type="transmembrane region" description="Helical" evidence="1">
    <location>
        <begin position="38"/>
        <end position="61"/>
    </location>
</feature>
<evidence type="ECO:0000313" key="2">
    <source>
        <dbReference type="EMBL" id="MDI3235175.1"/>
    </source>
</evidence>
<dbReference type="RefSeq" id="WP_282356407.1">
    <property type="nucleotide sequence ID" value="NZ_JASBQV010000012.1"/>
</dbReference>
<proteinExistence type="predicted"/>
<organism evidence="2 3">
    <name type="scientific">Exiguobacterium antarcticum</name>
    <dbReference type="NCBI Taxonomy" id="132920"/>
    <lineage>
        <taxon>Bacteria</taxon>
        <taxon>Bacillati</taxon>
        <taxon>Bacillota</taxon>
        <taxon>Bacilli</taxon>
        <taxon>Bacillales</taxon>
        <taxon>Bacillales Family XII. Incertae Sedis</taxon>
        <taxon>Exiguobacterium</taxon>
    </lineage>
</organism>
<dbReference type="Proteomes" id="UP001243286">
    <property type="component" value="Unassembled WGS sequence"/>
</dbReference>
<name>A0ABT6R2L6_9BACL</name>
<comment type="caution">
    <text evidence="2">The sequence shown here is derived from an EMBL/GenBank/DDBJ whole genome shotgun (WGS) entry which is preliminary data.</text>
</comment>
<dbReference type="EMBL" id="JASBQV010000012">
    <property type="protein sequence ID" value="MDI3235175.1"/>
    <property type="molecule type" value="Genomic_DNA"/>
</dbReference>
<keyword evidence="3" id="KW-1185">Reference proteome</keyword>
<evidence type="ECO:0000256" key="1">
    <source>
        <dbReference type="SAM" id="Phobius"/>
    </source>
</evidence>
<sequence>MKFPKWLLYLGALPTFVFAFYAITNPLFRAAIADSFPIAAPVLAVILTLFVAYWTLFFILVNGLRRHLDLVVLSALLLICFLLTSLFATLDYFLA</sequence>
<keyword evidence="1" id="KW-0472">Membrane</keyword>
<protein>
    <submittedName>
        <fullName evidence="2">Uncharacterized protein</fullName>
    </submittedName>
</protein>
<reference evidence="2 3" key="1">
    <citation type="submission" date="2023-04" db="EMBL/GenBank/DDBJ databases">
        <title>Antarctic isolates genomes.</title>
        <authorList>
            <person name="Dimov S.G."/>
        </authorList>
    </citation>
    <scope>NUCLEOTIDE SEQUENCE [LARGE SCALE GENOMIC DNA]</scope>
    <source>
        <strain evidence="2 3">AL19</strain>
    </source>
</reference>